<proteinExistence type="predicted"/>
<evidence type="ECO:0000313" key="1">
    <source>
        <dbReference type="EMBL" id="KAI3763429.1"/>
    </source>
</evidence>
<accession>A0ACB9EX36</accession>
<name>A0ACB9EX36_9ASTR</name>
<dbReference type="Proteomes" id="UP001056120">
    <property type="component" value="Linkage Group LG17"/>
</dbReference>
<reference evidence="2" key="1">
    <citation type="journal article" date="2022" name="Mol. Ecol. Resour.">
        <title>The genomes of chicory, endive, great burdock and yacon provide insights into Asteraceae palaeo-polyploidization history and plant inulin production.</title>
        <authorList>
            <person name="Fan W."/>
            <person name="Wang S."/>
            <person name="Wang H."/>
            <person name="Wang A."/>
            <person name="Jiang F."/>
            <person name="Liu H."/>
            <person name="Zhao H."/>
            <person name="Xu D."/>
            <person name="Zhang Y."/>
        </authorList>
    </citation>
    <scope>NUCLEOTIDE SEQUENCE [LARGE SCALE GENOMIC DNA]</scope>
    <source>
        <strain evidence="2">cv. Yunnan</strain>
    </source>
</reference>
<keyword evidence="2" id="KW-1185">Reference proteome</keyword>
<protein>
    <submittedName>
        <fullName evidence="1">Uncharacterized protein</fullName>
    </submittedName>
</protein>
<dbReference type="EMBL" id="CM042034">
    <property type="protein sequence ID" value="KAI3763429.1"/>
    <property type="molecule type" value="Genomic_DNA"/>
</dbReference>
<comment type="caution">
    <text evidence="1">The sequence shown here is derived from an EMBL/GenBank/DDBJ whole genome shotgun (WGS) entry which is preliminary data.</text>
</comment>
<reference evidence="1 2" key="2">
    <citation type="journal article" date="2022" name="Mol. Ecol. Resour.">
        <title>The genomes of chicory, endive, great burdock and yacon provide insights into Asteraceae paleo-polyploidization history and plant inulin production.</title>
        <authorList>
            <person name="Fan W."/>
            <person name="Wang S."/>
            <person name="Wang H."/>
            <person name="Wang A."/>
            <person name="Jiang F."/>
            <person name="Liu H."/>
            <person name="Zhao H."/>
            <person name="Xu D."/>
            <person name="Zhang Y."/>
        </authorList>
    </citation>
    <scope>NUCLEOTIDE SEQUENCE [LARGE SCALE GENOMIC DNA]</scope>
    <source>
        <strain evidence="2">cv. Yunnan</strain>
        <tissue evidence="1">Leaves</tissue>
    </source>
</reference>
<sequence length="76" mass="8512">MLLLPILRWCIGTEKESILGLSMPSSFLFEEVQERQIGLWKTDGMPDNYGDQHSPNPILLSLVETDPEGALSVLLK</sequence>
<gene>
    <name evidence="1" type="ORF">L1987_53888</name>
</gene>
<evidence type="ECO:0000313" key="2">
    <source>
        <dbReference type="Proteomes" id="UP001056120"/>
    </source>
</evidence>
<organism evidence="1 2">
    <name type="scientific">Smallanthus sonchifolius</name>
    <dbReference type="NCBI Taxonomy" id="185202"/>
    <lineage>
        <taxon>Eukaryota</taxon>
        <taxon>Viridiplantae</taxon>
        <taxon>Streptophyta</taxon>
        <taxon>Embryophyta</taxon>
        <taxon>Tracheophyta</taxon>
        <taxon>Spermatophyta</taxon>
        <taxon>Magnoliopsida</taxon>
        <taxon>eudicotyledons</taxon>
        <taxon>Gunneridae</taxon>
        <taxon>Pentapetalae</taxon>
        <taxon>asterids</taxon>
        <taxon>campanulids</taxon>
        <taxon>Asterales</taxon>
        <taxon>Asteraceae</taxon>
        <taxon>Asteroideae</taxon>
        <taxon>Heliantheae alliance</taxon>
        <taxon>Millerieae</taxon>
        <taxon>Smallanthus</taxon>
    </lineage>
</organism>